<evidence type="ECO:0000259" key="2">
    <source>
        <dbReference type="Pfam" id="PF17409"/>
    </source>
</evidence>
<organism evidence="3 4">
    <name type="scientific">Caballeronia hypogeia</name>
    <dbReference type="NCBI Taxonomy" id="1777140"/>
    <lineage>
        <taxon>Bacteria</taxon>
        <taxon>Pseudomonadati</taxon>
        <taxon>Pseudomonadota</taxon>
        <taxon>Betaproteobacteria</taxon>
        <taxon>Burkholderiales</taxon>
        <taxon>Burkholderiaceae</taxon>
        <taxon>Caballeronia</taxon>
    </lineage>
</organism>
<dbReference type="EMBL" id="FCOA02000031">
    <property type="protein sequence ID" value="SAK87484.1"/>
    <property type="molecule type" value="Genomic_DNA"/>
</dbReference>
<gene>
    <name evidence="3" type="ORF">AWB79_06189</name>
</gene>
<dbReference type="Proteomes" id="UP000054851">
    <property type="component" value="Unassembled WGS sequence"/>
</dbReference>
<feature type="domain" description="Molybdenum cofactor biosynthesis protein F N-terminal" evidence="1">
    <location>
        <begin position="7"/>
        <end position="109"/>
    </location>
</feature>
<dbReference type="Gene3D" id="2.40.128.20">
    <property type="match status" value="1"/>
</dbReference>
<dbReference type="Pfam" id="PF10703">
    <property type="entry name" value="MoaF"/>
    <property type="match status" value="1"/>
</dbReference>
<dbReference type="STRING" id="1777140.AWB79_06189"/>
<evidence type="ECO:0000259" key="1">
    <source>
        <dbReference type="Pfam" id="PF10703"/>
    </source>
</evidence>
<dbReference type="Pfam" id="PF17409">
    <property type="entry name" value="MoaF_C"/>
    <property type="match status" value="1"/>
</dbReference>
<reference evidence="3" key="1">
    <citation type="submission" date="2016-01" db="EMBL/GenBank/DDBJ databases">
        <authorList>
            <person name="Peeters C."/>
        </authorList>
    </citation>
    <scope>NUCLEOTIDE SEQUENCE</scope>
    <source>
        <strain evidence="3">LMG 29322</strain>
    </source>
</reference>
<dbReference type="OrthoDB" id="8537304at2"/>
<dbReference type="InterPro" id="IPR012674">
    <property type="entry name" value="Calycin"/>
</dbReference>
<dbReference type="AlphaFoldDB" id="A0A158CYP8"/>
<evidence type="ECO:0000313" key="3">
    <source>
        <dbReference type="EMBL" id="SAK87484.1"/>
    </source>
</evidence>
<accession>A0A158CYP8</accession>
<protein>
    <submittedName>
        <fullName evidence="3">MoaF</fullName>
    </submittedName>
</protein>
<dbReference type="InterPro" id="IPR035348">
    <property type="entry name" value="MoaF_C"/>
</dbReference>
<dbReference type="InterPro" id="IPR024724">
    <property type="entry name" value="MoaF_N"/>
</dbReference>
<keyword evidence="4" id="KW-1185">Reference proteome</keyword>
<evidence type="ECO:0000313" key="4">
    <source>
        <dbReference type="Proteomes" id="UP000054851"/>
    </source>
</evidence>
<name>A0A158CYP8_9BURK</name>
<comment type="caution">
    <text evidence="3">The sequence shown here is derived from an EMBL/GenBank/DDBJ whole genome shotgun (WGS) entry which is preliminary data.</text>
</comment>
<proteinExistence type="predicted"/>
<feature type="domain" description="MoaF C-terminal" evidence="2">
    <location>
        <begin position="152"/>
        <end position="265"/>
    </location>
</feature>
<dbReference type="RefSeq" id="WP_061171226.1">
    <property type="nucleotide sequence ID" value="NZ_FCOA02000031.1"/>
</dbReference>
<sequence>MSTQPPFIPVGALAEGFAPESNILASVSDLAGRTIQLDFGGGTLETLSFPGVERIRFGESDFSCRVTSLRSSVYFVDFIGGGDTRPSATTSLVLDMGKGLVTSVVGLLPSESEARIDAIARVERGLPLTSVSVRIRHGRILTDGMHLETPLHAPTDDLIGKRVLYDYSATERYEHVYLNRNLYAWHCLSGVEAELADVDQCYYIAIAEQLYLFIWCEKIIPTVGIILIDFERRKTDGKLVGYEGTDFGKLSNFPVGAHLQVLNETRYSE</sequence>